<feature type="chain" id="PRO_5047330000" description="Secreted protein" evidence="1">
    <location>
        <begin position="30"/>
        <end position="74"/>
    </location>
</feature>
<protein>
    <recommendedName>
        <fullName evidence="4">Secreted protein</fullName>
    </recommendedName>
</protein>
<gene>
    <name evidence="2" type="ORF">JOF56_007899</name>
</gene>
<evidence type="ECO:0008006" key="4">
    <source>
        <dbReference type="Google" id="ProtNLM"/>
    </source>
</evidence>
<proteinExistence type="predicted"/>
<comment type="caution">
    <text evidence="2">The sequence shown here is derived from an EMBL/GenBank/DDBJ whole genome shotgun (WGS) entry which is preliminary data.</text>
</comment>
<evidence type="ECO:0000313" key="2">
    <source>
        <dbReference type="EMBL" id="MBP2327514.1"/>
    </source>
</evidence>
<dbReference type="Proteomes" id="UP001519332">
    <property type="component" value="Unassembled WGS sequence"/>
</dbReference>
<evidence type="ECO:0000256" key="1">
    <source>
        <dbReference type="SAM" id="SignalP"/>
    </source>
</evidence>
<keyword evidence="3" id="KW-1185">Reference proteome</keyword>
<dbReference type="RefSeq" id="WP_209644449.1">
    <property type="nucleotide sequence ID" value="NZ_JAGINW010000001.1"/>
</dbReference>
<keyword evidence="1" id="KW-0732">Signal</keyword>
<organism evidence="2 3">
    <name type="scientific">Kibdelosporangium banguiense</name>
    <dbReference type="NCBI Taxonomy" id="1365924"/>
    <lineage>
        <taxon>Bacteria</taxon>
        <taxon>Bacillati</taxon>
        <taxon>Actinomycetota</taxon>
        <taxon>Actinomycetes</taxon>
        <taxon>Pseudonocardiales</taxon>
        <taxon>Pseudonocardiaceae</taxon>
        <taxon>Kibdelosporangium</taxon>
    </lineage>
</organism>
<sequence length="74" mass="7558">MTRNKIGTAAVAGALAIAGLLGTGGTALAAGDPIGPFKQLSECLSAGNHGIDEGWWTDYDCEGEPPAVYLYPVH</sequence>
<feature type="signal peptide" evidence="1">
    <location>
        <begin position="1"/>
        <end position="29"/>
    </location>
</feature>
<accession>A0ABS4TSY5</accession>
<evidence type="ECO:0000313" key="3">
    <source>
        <dbReference type="Proteomes" id="UP001519332"/>
    </source>
</evidence>
<name>A0ABS4TSY5_9PSEU</name>
<reference evidence="2 3" key="1">
    <citation type="submission" date="2021-03" db="EMBL/GenBank/DDBJ databases">
        <title>Sequencing the genomes of 1000 actinobacteria strains.</title>
        <authorList>
            <person name="Klenk H.-P."/>
        </authorList>
    </citation>
    <scope>NUCLEOTIDE SEQUENCE [LARGE SCALE GENOMIC DNA]</scope>
    <source>
        <strain evidence="2 3">DSM 46670</strain>
    </source>
</reference>
<dbReference type="EMBL" id="JAGINW010000001">
    <property type="protein sequence ID" value="MBP2327514.1"/>
    <property type="molecule type" value="Genomic_DNA"/>
</dbReference>